<protein>
    <recommendedName>
        <fullName evidence="3">Tc1-like transposase DDE domain-containing protein</fullName>
    </recommendedName>
</protein>
<evidence type="ECO:0000313" key="2">
    <source>
        <dbReference type="Proteomes" id="UP000235965"/>
    </source>
</evidence>
<dbReference type="PANTHER" id="PTHR46060:SF1">
    <property type="entry name" value="MARINER MOS1 TRANSPOSASE-LIKE PROTEIN"/>
    <property type="match status" value="1"/>
</dbReference>
<dbReference type="InterPro" id="IPR052709">
    <property type="entry name" value="Transposase-MT_Hybrid"/>
</dbReference>
<dbReference type="STRING" id="105785.A0A2J7QA03"/>
<dbReference type="AlphaFoldDB" id="A0A2J7QA03"/>
<dbReference type="PANTHER" id="PTHR46060">
    <property type="entry name" value="MARINER MOS1 TRANSPOSASE-LIKE PROTEIN"/>
    <property type="match status" value="1"/>
</dbReference>
<dbReference type="EMBL" id="NEVH01016340">
    <property type="protein sequence ID" value="PNF25413.1"/>
    <property type="molecule type" value="Genomic_DNA"/>
</dbReference>
<reference evidence="1 2" key="1">
    <citation type="submission" date="2017-12" db="EMBL/GenBank/DDBJ databases">
        <title>Hemimetabolous genomes reveal molecular basis of termite eusociality.</title>
        <authorList>
            <person name="Harrison M.C."/>
            <person name="Jongepier E."/>
            <person name="Robertson H.M."/>
            <person name="Arning N."/>
            <person name="Bitard-Feildel T."/>
            <person name="Chao H."/>
            <person name="Childers C.P."/>
            <person name="Dinh H."/>
            <person name="Doddapaneni H."/>
            <person name="Dugan S."/>
            <person name="Gowin J."/>
            <person name="Greiner C."/>
            <person name="Han Y."/>
            <person name="Hu H."/>
            <person name="Hughes D.S.T."/>
            <person name="Huylmans A.-K."/>
            <person name="Kemena C."/>
            <person name="Kremer L.P.M."/>
            <person name="Lee S.L."/>
            <person name="Lopez-Ezquerra A."/>
            <person name="Mallet L."/>
            <person name="Monroy-Kuhn J.M."/>
            <person name="Moser A."/>
            <person name="Murali S.C."/>
            <person name="Muzny D.M."/>
            <person name="Otani S."/>
            <person name="Piulachs M.-D."/>
            <person name="Poelchau M."/>
            <person name="Qu J."/>
            <person name="Schaub F."/>
            <person name="Wada-Katsumata A."/>
            <person name="Worley K.C."/>
            <person name="Xie Q."/>
            <person name="Ylla G."/>
            <person name="Poulsen M."/>
            <person name="Gibbs R.A."/>
            <person name="Schal C."/>
            <person name="Richards S."/>
            <person name="Belles X."/>
            <person name="Korb J."/>
            <person name="Bornberg-Bauer E."/>
        </authorList>
    </citation>
    <scope>NUCLEOTIDE SEQUENCE [LARGE SCALE GENOMIC DNA]</scope>
    <source>
        <tissue evidence="1">Whole body</tissue>
    </source>
</reference>
<evidence type="ECO:0000313" key="1">
    <source>
        <dbReference type="EMBL" id="PNF25413.1"/>
    </source>
</evidence>
<organism evidence="1 2">
    <name type="scientific">Cryptotermes secundus</name>
    <dbReference type="NCBI Taxonomy" id="105785"/>
    <lineage>
        <taxon>Eukaryota</taxon>
        <taxon>Metazoa</taxon>
        <taxon>Ecdysozoa</taxon>
        <taxon>Arthropoda</taxon>
        <taxon>Hexapoda</taxon>
        <taxon>Insecta</taxon>
        <taxon>Pterygota</taxon>
        <taxon>Neoptera</taxon>
        <taxon>Polyneoptera</taxon>
        <taxon>Dictyoptera</taxon>
        <taxon>Blattodea</taxon>
        <taxon>Blattoidea</taxon>
        <taxon>Termitoidae</taxon>
        <taxon>Kalotermitidae</taxon>
        <taxon>Cryptotermitinae</taxon>
        <taxon>Cryptotermes</taxon>
    </lineage>
</organism>
<proteinExistence type="predicted"/>
<sequence length="212" mass="24714">MWQRHFCSCIKTKRWEFFNHLITMDECWVYHCDPETKEMSKQWKHAVSPPPKKAISQLSSGKVMLSVFWDQRSVVMTNYTQQGDTITDEYYWNLLRKLWEEIKKKLCRMLGKGVRLLQDNTLAHAAHATTTLAASLGYEILPLPPDLAVSDFLFPWLKKLLHGKRFQDDDVISAVEDFLNSQNETSYDQGIQQLMHRWGKCVALQGAYVEKG</sequence>
<keyword evidence="2" id="KW-1185">Reference proteome</keyword>
<dbReference type="Proteomes" id="UP000235965">
    <property type="component" value="Unassembled WGS sequence"/>
</dbReference>
<name>A0A2J7QA03_9NEOP</name>
<accession>A0A2J7QA03</accession>
<dbReference type="InterPro" id="IPR001888">
    <property type="entry name" value="Transposase_1"/>
</dbReference>
<dbReference type="Pfam" id="PF01359">
    <property type="entry name" value="Transposase_1"/>
    <property type="match status" value="1"/>
</dbReference>
<dbReference type="InterPro" id="IPR036397">
    <property type="entry name" value="RNaseH_sf"/>
</dbReference>
<dbReference type="InParanoid" id="A0A2J7QA03"/>
<evidence type="ECO:0008006" key="3">
    <source>
        <dbReference type="Google" id="ProtNLM"/>
    </source>
</evidence>
<dbReference type="GO" id="GO:0003676">
    <property type="term" value="F:nucleic acid binding"/>
    <property type="evidence" value="ECO:0007669"/>
    <property type="project" value="InterPro"/>
</dbReference>
<dbReference type="OrthoDB" id="616263at2759"/>
<gene>
    <name evidence="1" type="ORF">B7P43_G09172</name>
</gene>
<dbReference type="Gene3D" id="3.30.420.10">
    <property type="entry name" value="Ribonuclease H-like superfamily/Ribonuclease H"/>
    <property type="match status" value="1"/>
</dbReference>
<comment type="caution">
    <text evidence="1">The sequence shown here is derived from an EMBL/GenBank/DDBJ whole genome shotgun (WGS) entry which is preliminary data.</text>
</comment>